<dbReference type="InterPro" id="IPR032816">
    <property type="entry name" value="VTT_dom"/>
</dbReference>
<sequence length="271" mass="28663">MNGILTSYMDQQTLSVLVPFMIVLLASLGIPVPAMLTLILVGSSLAQADSSVLAVSFASALAGAMVGDIVWYWIGARYGERVLSRLRRLTRRPATGRQGLQGNGLYILLFARFIPGLSAVAVPMAGASSVSTLSFVRYDALGSGIWVGFGLLSGVTFSDQVDNLVQIIKEAGMIIGVAVVTFAALIVIARQLRGASQRSQQVAQAAASVDAVEPSFSVDDIAVVPALAESQSAEVELPDNVIPFRRQPCKKVADDGRCLDDMHDFSRCCGA</sequence>
<dbReference type="AlphaFoldDB" id="A0A2S5KNN1"/>
<feature type="domain" description="VTT" evidence="7">
    <location>
        <begin position="33"/>
        <end position="152"/>
    </location>
</feature>
<keyword evidence="5 6" id="KW-0472">Membrane</keyword>
<keyword evidence="3 6" id="KW-0812">Transmembrane</keyword>
<evidence type="ECO:0000259" key="7">
    <source>
        <dbReference type="Pfam" id="PF09335"/>
    </source>
</evidence>
<evidence type="ECO:0000256" key="6">
    <source>
        <dbReference type="SAM" id="Phobius"/>
    </source>
</evidence>
<evidence type="ECO:0000313" key="8">
    <source>
        <dbReference type="EMBL" id="PPC76457.1"/>
    </source>
</evidence>
<feature type="transmembrane region" description="Helical" evidence="6">
    <location>
        <begin position="53"/>
        <end position="74"/>
    </location>
</feature>
<organism evidence="8 9">
    <name type="scientific">Proteobacteria bacterium 228</name>
    <dbReference type="NCBI Taxonomy" id="2083153"/>
    <lineage>
        <taxon>Bacteria</taxon>
        <taxon>Pseudomonadati</taxon>
        <taxon>Pseudomonadota</taxon>
    </lineage>
</organism>
<keyword evidence="4 6" id="KW-1133">Transmembrane helix</keyword>
<feature type="transmembrane region" description="Helical" evidence="6">
    <location>
        <begin position="105"/>
        <end position="126"/>
    </location>
</feature>
<feature type="transmembrane region" description="Helical" evidence="6">
    <location>
        <begin position="20"/>
        <end position="41"/>
    </location>
</feature>
<comment type="caution">
    <text evidence="8">The sequence shown here is derived from an EMBL/GenBank/DDBJ whole genome shotgun (WGS) entry which is preliminary data.</text>
</comment>
<comment type="subcellular location">
    <subcellularLocation>
        <location evidence="1">Cell membrane</location>
        <topology evidence="1">Multi-pass membrane protein</topology>
    </subcellularLocation>
</comment>
<dbReference type="OrthoDB" id="21108at2"/>
<evidence type="ECO:0000256" key="5">
    <source>
        <dbReference type="ARBA" id="ARBA00023136"/>
    </source>
</evidence>
<evidence type="ECO:0000256" key="1">
    <source>
        <dbReference type="ARBA" id="ARBA00004651"/>
    </source>
</evidence>
<dbReference type="InterPro" id="IPR051311">
    <property type="entry name" value="DedA_domain"/>
</dbReference>
<evidence type="ECO:0000256" key="2">
    <source>
        <dbReference type="ARBA" id="ARBA00022475"/>
    </source>
</evidence>
<dbReference type="Pfam" id="PF09335">
    <property type="entry name" value="VTT_dom"/>
    <property type="match status" value="1"/>
</dbReference>
<evidence type="ECO:0000313" key="9">
    <source>
        <dbReference type="Proteomes" id="UP000238196"/>
    </source>
</evidence>
<dbReference type="Proteomes" id="UP000238196">
    <property type="component" value="Unassembled WGS sequence"/>
</dbReference>
<name>A0A2S5KNN1_9PROT</name>
<gene>
    <name evidence="8" type="ORF">C4K68_15060</name>
</gene>
<protein>
    <recommendedName>
        <fullName evidence="7">VTT domain-containing protein</fullName>
    </recommendedName>
</protein>
<reference evidence="8 9" key="1">
    <citation type="submission" date="2018-02" db="EMBL/GenBank/DDBJ databases">
        <title>novel marine gammaproteobacteria from coastal saline agro ecosystem.</title>
        <authorList>
            <person name="Krishnan R."/>
            <person name="Ramesh Kumar N."/>
        </authorList>
    </citation>
    <scope>NUCLEOTIDE SEQUENCE [LARGE SCALE GENOMIC DNA]</scope>
    <source>
        <strain evidence="8 9">228</strain>
    </source>
</reference>
<proteinExistence type="predicted"/>
<evidence type="ECO:0000256" key="4">
    <source>
        <dbReference type="ARBA" id="ARBA00022989"/>
    </source>
</evidence>
<feature type="transmembrane region" description="Helical" evidence="6">
    <location>
        <begin position="170"/>
        <end position="189"/>
    </location>
</feature>
<dbReference type="PANTHER" id="PTHR42709:SF6">
    <property type="entry name" value="UNDECAPRENYL PHOSPHATE TRANSPORTER A"/>
    <property type="match status" value="1"/>
</dbReference>
<keyword evidence="2" id="KW-1003">Cell membrane</keyword>
<dbReference type="PANTHER" id="PTHR42709">
    <property type="entry name" value="ALKALINE PHOSPHATASE LIKE PROTEIN"/>
    <property type="match status" value="1"/>
</dbReference>
<evidence type="ECO:0000256" key="3">
    <source>
        <dbReference type="ARBA" id="ARBA00022692"/>
    </source>
</evidence>
<accession>A0A2S5KNN1</accession>
<dbReference type="EMBL" id="PRLP01000051">
    <property type="protein sequence ID" value="PPC76457.1"/>
    <property type="molecule type" value="Genomic_DNA"/>
</dbReference>
<dbReference type="GO" id="GO:0005886">
    <property type="term" value="C:plasma membrane"/>
    <property type="evidence" value="ECO:0007669"/>
    <property type="project" value="UniProtKB-SubCell"/>
</dbReference>